<evidence type="ECO:0000259" key="3">
    <source>
        <dbReference type="Pfam" id="PF00171"/>
    </source>
</evidence>
<dbReference type="InterPro" id="IPR015590">
    <property type="entry name" value="Aldehyde_DH_dom"/>
</dbReference>
<gene>
    <name evidence="4" type="ORF">B1H19_08350</name>
</gene>
<dbReference type="Gene3D" id="3.40.605.10">
    <property type="entry name" value="Aldehyde Dehydrogenase, Chain A, domain 1"/>
    <property type="match status" value="1"/>
</dbReference>
<dbReference type="AlphaFoldDB" id="A0A1V0TMN5"/>
<dbReference type="PANTHER" id="PTHR43353:SF5">
    <property type="entry name" value="SUCCINATE-SEMIALDEHYDE DEHYDROGENASE, MITOCHONDRIAL"/>
    <property type="match status" value="1"/>
</dbReference>
<dbReference type="InterPro" id="IPR016161">
    <property type="entry name" value="Ald_DH/histidinol_DH"/>
</dbReference>
<name>A0A1V0TMN5_9ACTN</name>
<dbReference type="EMBL" id="CP020569">
    <property type="protein sequence ID" value="ARF54205.1"/>
    <property type="molecule type" value="Genomic_DNA"/>
</dbReference>
<keyword evidence="1" id="KW-0560">Oxidoreductase</keyword>
<dbReference type="Gene3D" id="3.40.309.10">
    <property type="entry name" value="Aldehyde Dehydrogenase, Chain A, domain 2"/>
    <property type="match status" value="1"/>
</dbReference>
<dbReference type="SUPFAM" id="SSF53720">
    <property type="entry name" value="ALDH-like"/>
    <property type="match status" value="1"/>
</dbReference>
<dbReference type="Pfam" id="PF00171">
    <property type="entry name" value="Aldedh"/>
    <property type="match status" value="2"/>
</dbReference>
<protein>
    <recommendedName>
        <fullName evidence="3">Aldehyde dehydrogenase domain-containing protein</fullName>
    </recommendedName>
</protein>
<dbReference type="RefSeq" id="WP_083103988.1">
    <property type="nucleotide sequence ID" value="NZ_CP020569.1"/>
</dbReference>
<accession>A0A1V0TMN5</accession>
<evidence type="ECO:0000256" key="2">
    <source>
        <dbReference type="SAM" id="MobiDB-lite"/>
    </source>
</evidence>
<feature type="region of interest" description="Disordered" evidence="2">
    <location>
        <begin position="439"/>
        <end position="462"/>
    </location>
</feature>
<feature type="domain" description="Aldehyde dehydrogenase" evidence="3">
    <location>
        <begin position="264"/>
        <end position="374"/>
    </location>
</feature>
<evidence type="ECO:0000313" key="4">
    <source>
        <dbReference type="EMBL" id="ARF54205.1"/>
    </source>
</evidence>
<dbReference type="OrthoDB" id="4153287at2"/>
<dbReference type="Proteomes" id="UP000192726">
    <property type="component" value="Chromosome"/>
</dbReference>
<dbReference type="InterPro" id="IPR050740">
    <property type="entry name" value="Aldehyde_DH_Superfamily"/>
</dbReference>
<dbReference type="PANTHER" id="PTHR43353">
    <property type="entry name" value="SUCCINATE-SEMIALDEHYDE DEHYDROGENASE, MITOCHONDRIAL"/>
    <property type="match status" value="1"/>
</dbReference>
<sequence length="462" mass="48968">MTSSSTPSAPPPPAQLCADLPDPAALGLVASGGDDRAPVASAFTGRRLATIPASVPTDVHRAVERGRAAQQLWHTAPLSRRIGVLRELRARFRAEKAVLFPALVHGCGLGSVDAITELHTADRYFPACEAAARAHLRRYRLPRPHLTGRPGARSGPGHAVVTSCTDDARPLMSLLEGALPALLCGSAVVTRLSTRTAVAALRMAQHARAAGLPDGVWQFVLPGNPAATWALHALLAEHTDARAPQCCPATPRPEDETLAPPGLLVVRHDASVAAAVRAAVPSCFGRAGRPCAATSLIAVHQSTWSPFETAFTRAALHYAAHPASRTALPVINAERGAAWAQAARACGARPVLGHPQRLAPRPDALWHPVVLAASRWDGAPIPPVPRAPLALLVRYTAWPEVLELARHANRHLAMFTRLRFSQLLPQFAGLPAEHLTLNDAPRSGLPPRQALQALQRPSARLG</sequence>
<keyword evidence="5" id="KW-1185">Reference proteome</keyword>
<dbReference type="InterPro" id="IPR016162">
    <property type="entry name" value="Ald_DH_N"/>
</dbReference>
<dbReference type="InterPro" id="IPR016163">
    <property type="entry name" value="Ald_DH_C"/>
</dbReference>
<evidence type="ECO:0000256" key="1">
    <source>
        <dbReference type="ARBA" id="ARBA00023002"/>
    </source>
</evidence>
<dbReference type="GO" id="GO:0016620">
    <property type="term" value="F:oxidoreductase activity, acting on the aldehyde or oxo group of donors, NAD or NADP as acceptor"/>
    <property type="evidence" value="ECO:0007669"/>
    <property type="project" value="InterPro"/>
</dbReference>
<reference evidence="4 5" key="1">
    <citation type="submission" date="2017-04" db="EMBL/GenBank/DDBJ databases">
        <title>Complete Genome Sequence of Streptomyces gilvosporeus F607, a Capable Producer of Natamycin.</title>
        <authorList>
            <person name="Zong G."/>
            <person name="Zhong C."/>
            <person name="Fu J."/>
            <person name="Qin R."/>
            <person name="Cao G."/>
        </authorList>
    </citation>
    <scope>NUCLEOTIDE SEQUENCE [LARGE SCALE GENOMIC DNA]</scope>
    <source>
        <strain evidence="4 5">F607</strain>
    </source>
</reference>
<organism evidence="4 5">
    <name type="scientific">Streptomyces gilvosporeus</name>
    <dbReference type="NCBI Taxonomy" id="553510"/>
    <lineage>
        <taxon>Bacteria</taxon>
        <taxon>Bacillati</taxon>
        <taxon>Actinomycetota</taxon>
        <taxon>Actinomycetes</taxon>
        <taxon>Kitasatosporales</taxon>
        <taxon>Streptomycetaceae</taxon>
        <taxon>Streptomyces</taxon>
    </lineage>
</organism>
<dbReference type="KEGG" id="sgv:B1H19_08350"/>
<feature type="domain" description="Aldehyde dehydrogenase" evidence="3">
    <location>
        <begin position="35"/>
        <end position="224"/>
    </location>
</feature>
<proteinExistence type="predicted"/>
<evidence type="ECO:0000313" key="5">
    <source>
        <dbReference type="Proteomes" id="UP000192726"/>
    </source>
</evidence>
<dbReference type="STRING" id="553510.B1H19_08350"/>